<keyword evidence="4" id="KW-1185">Reference proteome</keyword>
<evidence type="ECO:0000256" key="1">
    <source>
        <dbReference type="ARBA" id="ARBA00022679"/>
    </source>
</evidence>
<comment type="caution">
    <text evidence="3">The sequence shown here is derived from an EMBL/GenBank/DDBJ whole genome shotgun (WGS) entry which is preliminary data.</text>
</comment>
<gene>
    <name evidence="3" type="ORF">ZIOFF_062864</name>
</gene>
<name>A0A8J5F5F1_ZINOF</name>
<proteinExistence type="predicted"/>
<dbReference type="AlphaFoldDB" id="A0A8J5F5F1"/>
<dbReference type="Proteomes" id="UP000734854">
    <property type="component" value="Unassembled WGS sequence"/>
</dbReference>
<dbReference type="Pfam" id="PF02458">
    <property type="entry name" value="Transferase"/>
    <property type="match status" value="1"/>
</dbReference>
<evidence type="ECO:0000256" key="2">
    <source>
        <dbReference type="ARBA" id="ARBA00023315"/>
    </source>
</evidence>
<dbReference type="InterPro" id="IPR051504">
    <property type="entry name" value="Plant_metabolite_acyltrans"/>
</dbReference>
<accession>A0A8J5F5F1</accession>
<dbReference type="PANTHER" id="PTHR31625">
    <property type="match status" value="1"/>
</dbReference>
<organism evidence="3 4">
    <name type="scientific">Zingiber officinale</name>
    <name type="common">Ginger</name>
    <name type="synonym">Amomum zingiber</name>
    <dbReference type="NCBI Taxonomy" id="94328"/>
    <lineage>
        <taxon>Eukaryota</taxon>
        <taxon>Viridiplantae</taxon>
        <taxon>Streptophyta</taxon>
        <taxon>Embryophyta</taxon>
        <taxon>Tracheophyta</taxon>
        <taxon>Spermatophyta</taxon>
        <taxon>Magnoliopsida</taxon>
        <taxon>Liliopsida</taxon>
        <taxon>Zingiberales</taxon>
        <taxon>Zingiberaceae</taxon>
        <taxon>Zingiber</taxon>
    </lineage>
</organism>
<keyword evidence="2" id="KW-0012">Acyltransferase</keyword>
<evidence type="ECO:0000313" key="3">
    <source>
        <dbReference type="EMBL" id="KAG6479401.1"/>
    </source>
</evidence>
<evidence type="ECO:0000313" key="4">
    <source>
        <dbReference type="Proteomes" id="UP000734854"/>
    </source>
</evidence>
<dbReference type="GO" id="GO:0016747">
    <property type="term" value="F:acyltransferase activity, transferring groups other than amino-acyl groups"/>
    <property type="evidence" value="ECO:0007669"/>
    <property type="project" value="UniProtKB-ARBA"/>
</dbReference>
<protein>
    <submittedName>
        <fullName evidence="3">Uncharacterized protein</fullName>
    </submittedName>
</protein>
<sequence>MSPPELRVIERCQVSPPPGAVAESTLPLTYLDLIWLKAGTVERLFFYPFAGVSTSHFVDSIVPSLKASLAVTLRSFYPLAGKISRSPTREDGFDIHYADGDSVSFTVAEHGGDFHELSGGGPRLVNMLVPLLPELPRDGGDGLRLLALQATVFPDRGLAVGVSVHHASCDGSSSMRFVAAWAAAAASAGAAQVAPPVLERSFISDPDDLYTFFYKGISTDQTIETMLHQTTSPDAVLESFTIAKKHIDKLKELATGGAAGASFHCSTVVVAYAYAWVCHVKTRRPKNDKGKHAFMGFVADCRGRLKPPVPAAYFGNCLSGCLVESEIGDLTGKDGVATAAREIGKSIEAFKEGPFKAFTEELPKRYQALVAEQPLSVAGSPKFKVYDVDFGWGRPSKVEITSIAKTSAMAVAESREEEGGVEIGLVKPQAEMEAFEKEFYGGLQLLQ</sequence>
<dbReference type="EMBL" id="JACMSC010000017">
    <property type="protein sequence ID" value="KAG6479401.1"/>
    <property type="molecule type" value="Genomic_DNA"/>
</dbReference>
<keyword evidence="1" id="KW-0808">Transferase</keyword>
<reference evidence="3 4" key="1">
    <citation type="submission" date="2020-08" db="EMBL/GenBank/DDBJ databases">
        <title>Plant Genome Project.</title>
        <authorList>
            <person name="Zhang R.-G."/>
        </authorList>
    </citation>
    <scope>NUCLEOTIDE SEQUENCE [LARGE SCALE GENOMIC DNA]</scope>
    <source>
        <tissue evidence="3">Rhizome</tissue>
    </source>
</reference>
<dbReference type="OrthoDB" id="1862401at2759"/>